<accession>A0A8H7R5C5</accession>
<gene>
    <name evidence="1" type="ORF">INT47_011615</name>
</gene>
<name>A0A8H7R5C5_9FUNG</name>
<sequence>MSTRQERPLGLLEKYQTSKQLTHAYGNITMTALLDHESIVSQPAETFYMQCFVPALTRLIHHHAALSMVVRDKTENSIHFEQLTSIDLDKVICIRSPLSLSLLIKEQTTTEFDLDSFLPLWRITIVPQTPTSCIVSLAMHHVLGDGMSLCIVWQALLQALQTIETKPTVDKVTIVKKMHLPLPYELSNAPEMSLLWDVVPVICKSLIPKILPTSIARRLDPLSSEGWQGDFKAAVDGETHDTQIGTIHVPLDIWKPLVEASKKRGISPHAILFVTMLLAWKRLYPGQTTETTTPINCRGLCQPAVSADRVGNFVGSYTGVWTGQQLDESEKDIWKMATRYHQDLQTNKKEAAKQALFLKYLPEFPASYCDFWYDKRKNSRLGRTGGLELSDLGRFHDPEATSSSWKLKQLYFAQSAQIFTCAFGLNTISVRDELYCTYGWQKGALDEAKIGLYHDIFIGILKNVPF</sequence>
<keyword evidence="2" id="KW-1185">Reference proteome</keyword>
<protein>
    <recommendedName>
        <fullName evidence="3">Alcohol acetyltransferase</fullName>
    </recommendedName>
</protein>
<dbReference type="AlphaFoldDB" id="A0A8H7R5C5"/>
<dbReference type="PANTHER" id="PTHR28037">
    <property type="entry name" value="ALCOHOL O-ACETYLTRANSFERASE 1-RELATED"/>
    <property type="match status" value="1"/>
</dbReference>
<dbReference type="SUPFAM" id="SSF52777">
    <property type="entry name" value="CoA-dependent acyltransferases"/>
    <property type="match status" value="2"/>
</dbReference>
<reference evidence="1" key="1">
    <citation type="submission" date="2020-12" db="EMBL/GenBank/DDBJ databases">
        <title>Metabolic potential, ecology and presence of endohyphal bacteria is reflected in genomic diversity of Mucoromycotina.</title>
        <authorList>
            <person name="Muszewska A."/>
            <person name="Okrasinska A."/>
            <person name="Steczkiewicz K."/>
            <person name="Drgas O."/>
            <person name="Orlowska M."/>
            <person name="Perlinska-Lenart U."/>
            <person name="Aleksandrzak-Piekarczyk T."/>
            <person name="Szatraj K."/>
            <person name="Zielenkiewicz U."/>
            <person name="Pilsyk S."/>
            <person name="Malc E."/>
            <person name="Mieczkowski P."/>
            <person name="Kruszewska J.S."/>
            <person name="Biernat P."/>
            <person name="Pawlowska J."/>
        </authorList>
    </citation>
    <scope>NUCLEOTIDE SEQUENCE</scope>
    <source>
        <strain evidence="1">WA0000017839</strain>
    </source>
</reference>
<evidence type="ECO:0000313" key="2">
    <source>
        <dbReference type="Proteomes" id="UP000603453"/>
    </source>
</evidence>
<comment type="caution">
    <text evidence="1">The sequence shown here is derived from an EMBL/GenBank/DDBJ whole genome shotgun (WGS) entry which is preliminary data.</text>
</comment>
<organism evidence="1 2">
    <name type="scientific">Mucor saturninus</name>
    <dbReference type="NCBI Taxonomy" id="64648"/>
    <lineage>
        <taxon>Eukaryota</taxon>
        <taxon>Fungi</taxon>
        <taxon>Fungi incertae sedis</taxon>
        <taxon>Mucoromycota</taxon>
        <taxon>Mucoromycotina</taxon>
        <taxon>Mucoromycetes</taxon>
        <taxon>Mucorales</taxon>
        <taxon>Mucorineae</taxon>
        <taxon>Mucoraceae</taxon>
        <taxon>Mucor</taxon>
    </lineage>
</organism>
<dbReference type="InterPro" id="IPR052058">
    <property type="entry name" value="Alcohol_O-acetyltransferase"/>
</dbReference>
<evidence type="ECO:0008006" key="3">
    <source>
        <dbReference type="Google" id="ProtNLM"/>
    </source>
</evidence>
<dbReference type="Proteomes" id="UP000603453">
    <property type="component" value="Unassembled WGS sequence"/>
</dbReference>
<dbReference type="Gene3D" id="3.30.559.10">
    <property type="entry name" value="Chloramphenicol acetyltransferase-like domain"/>
    <property type="match status" value="1"/>
</dbReference>
<proteinExistence type="predicted"/>
<dbReference type="Pfam" id="PF07247">
    <property type="entry name" value="AATase"/>
    <property type="match status" value="1"/>
</dbReference>
<dbReference type="InterPro" id="IPR010828">
    <property type="entry name" value="Atf2/Sli1-like"/>
</dbReference>
<dbReference type="InterPro" id="IPR023213">
    <property type="entry name" value="CAT-like_dom_sf"/>
</dbReference>
<evidence type="ECO:0000313" key="1">
    <source>
        <dbReference type="EMBL" id="KAG2204132.1"/>
    </source>
</evidence>
<dbReference type="EMBL" id="JAEPRD010000046">
    <property type="protein sequence ID" value="KAG2204132.1"/>
    <property type="molecule type" value="Genomic_DNA"/>
</dbReference>
<dbReference type="PANTHER" id="PTHR28037:SF1">
    <property type="entry name" value="ALCOHOL O-ACETYLTRANSFERASE 1-RELATED"/>
    <property type="match status" value="1"/>
</dbReference>
<dbReference type="OrthoDB" id="2150604at2759"/>